<name>A0A844QRA0_9HYPH</name>
<protein>
    <submittedName>
        <fullName evidence="1">Uncharacterized protein</fullName>
    </submittedName>
</protein>
<evidence type="ECO:0000313" key="1">
    <source>
        <dbReference type="EMBL" id="MVB00110.1"/>
    </source>
</evidence>
<organism evidence="1 2">
    <name type="scientific">Nitratireductor arenosus</name>
    <dbReference type="NCBI Taxonomy" id="2682096"/>
    <lineage>
        <taxon>Bacteria</taxon>
        <taxon>Pseudomonadati</taxon>
        <taxon>Pseudomonadota</taxon>
        <taxon>Alphaproteobacteria</taxon>
        <taxon>Hyphomicrobiales</taxon>
        <taxon>Phyllobacteriaceae</taxon>
        <taxon>Nitratireductor</taxon>
    </lineage>
</organism>
<evidence type="ECO:0000313" key="2">
    <source>
        <dbReference type="Proteomes" id="UP000463224"/>
    </source>
</evidence>
<proteinExistence type="predicted"/>
<comment type="caution">
    <text evidence="1">The sequence shown here is derived from an EMBL/GenBank/DDBJ whole genome shotgun (WGS) entry which is preliminary data.</text>
</comment>
<dbReference type="Proteomes" id="UP000463224">
    <property type="component" value="Unassembled WGS sequence"/>
</dbReference>
<dbReference type="AlphaFoldDB" id="A0A844QRA0"/>
<dbReference type="RefSeq" id="WP_156715998.1">
    <property type="nucleotide sequence ID" value="NZ_WPHG01000010.1"/>
</dbReference>
<sequence>MTYVTLKLTPYQARVLWGVADGAADAGACSDGLEPKEAEALDAIVDKLLSSHAKWKHAFPSKGEAE</sequence>
<gene>
    <name evidence="1" type="ORF">GN330_22955</name>
</gene>
<keyword evidence="2" id="KW-1185">Reference proteome</keyword>
<dbReference type="EMBL" id="WPHG01000010">
    <property type="protein sequence ID" value="MVB00110.1"/>
    <property type="molecule type" value="Genomic_DNA"/>
</dbReference>
<reference evidence="1 2" key="1">
    <citation type="submission" date="2019-12" db="EMBL/GenBank/DDBJ databases">
        <title>Nitratireductor arenosus sp. nov., Isolated from sea sand, Jeju island, South Korea.</title>
        <authorList>
            <person name="Kim W."/>
        </authorList>
    </citation>
    <scope>NUCLEOTIDE SEQUENCE [LARGE SCALE GENOMIC DNA]</scope>
    <source>
        <strain evidence="1 2">CAU 1489</strain>
    </source>
</reference>
<accession>A0A844QRA0</accession>